<dbReference type="AlphaFoldDB" id="A0A167H7P4"/>
<dbReference type="EMBL" id="LVWD01000030">
    <property type="protein sequence ID" value="OAD40451.1"/>
    <property type="molecule type" value="Genomic_DNA"/>
</dbReference>
<dbReference type="Proteomes" id="UP000185657">
    <property type="component" value="Unassembled WGS sequence"/>
</dbReference>
<reference evidence="3 4" key="1">
    <citation type="submission" date="2016-02" db="EMBL/GenBank/DDBJ databases">
        <title>Draft genome sequence of Hydrogenophaga sp. LPB0072.</title>
        <authorList>
            <person name="Shin S.-K."/>
            <person name="Yi H."/>
        </authorList>
    </citation>
    <scope>NUCLEOTIDE SEQUENCE [LARGE SCALE GENOMIC DNA]</scope>
    <source>
        <strain evidence="3 4">LPB0072</strain>
    </source>
</reference>
<reference evidence="2 5" key="2">
    <citation type="submission" date="2016-10" db="EMBL/GenBank/DDBJ databases">
        <title>Hydorgenophaga sp. LPB0072 isolated from gastropod.</title>
        <authorList>
            <person name="Kim E."/>
            <person name="Yi H."/>
        </authorList>
    </citation>
    <scope>NUCLEOTIDE SEQUENCE [LARGE SCALE GENOMIC DNA]</scope>
    <source>
        <strain evidence="2 5">LPB0072</strain>
    </source>
</reference>
<dbReference type="Proteomes" id="UP000185680">
    <property type="component" value="Chromosome"/>
</dbReference>
<dbReference type="PANTHER" id="PTHR42834">
    <property type="entry name" value="ENDONUCLEASE/EXONUCLEASE/PHOSPHATASE FAMILY PROTEIN (AFU_ORTHOLOGUE AFUA_3G09210)"/>
    <property type="match status" value="1"/>
</dbReference>
<dbReference type="RefSeq" id="WP_066093056.1">
    <property type="nucleotide sequence ID" value="NZ_CP017476.1"/>
</dbReference>
<dbReference type="InterPro" id="IPR005135">
    <property type="entry name" value="Endo/exonuclease/phosphatase"/>
</dbReference>
<sequence length="345" mass="38261">MANPNSNDAPIKYATLTVATCNVLNLALPGRDFYPGQDPYSQSEYERKVDWLGERIKTLNADVLAVQEVWDEAALQEAVKRSGLRYKFVSVPGAENGPGKSGAQGTPRVGLITRLAVESVESLVDFPPQAVVDVPGMGPYTRFERPPLHATLRLKNGPCLHVITAHFKSKRPKLLSDEEGKTVEERDDPTVQAVGSLRSLIMRGAEALAVRLRVVDILHRSREPLVMMGDLNDSPHSVTTQLVANTSQVAYQRGAYDTALFSAWDVQGDGALRRDVAFSHIHQGYPEVLDQVLVSEEFTARSRRAIGEVLRVEVFNDHLFEGRSRAKSDHGFVRALIRWEQQQQG</sequence>
<accession>A0A167H7P4</accession>
<keyword evidence="2" id="KW-0540">Nuclease</keyword>
<dbReference type="KEGG" id="hyl:LPB072_06715"/>
<evidence type="ECO:0000259" key="1">
    <source>
        <dbReference type="Pfam" id="PF03372"/>
    </source>
</evidence>
<name>A0A167H7P4_9BURK</name>
<dbReference type="EMBL" id="CP017476">
    <property type="protein sequence ID" value="AOW12581.1"/>
    <property type="molecule type" value="Genomic_DNA"/>
</dbReference>
<evidence type="ECO:0000313" key="3">
    <source>
        <dbReference type="EMBL" id="OAD40451.1"/>
    </source>
</evidence>
<gene>
    <name evidence="2" type="ORF">LPB072_06715</name>
    <name evidence="3" type="ORF">LPB72_16200</name>
</gene>
<proteinExistence type="predicted"/>
<evidence type="ECO:0000313" key="5">
    <source>
        <dbReference type="Proteomes" id="UP000185680"/>
    </source>
</evidence>
<evidence type="ECO:0000313" key="4">
    <source>
        <dbReference type="Proteomes" id="UP000185657"/>
    </source>
</evidence>
<dbReference type="PANTHER" id="PTHR42834:SF1">
    <property type="entry name" value="ENDONUCLEASE_EXONUCLEASE_PHOSPHATASE FAMILY PROTEIN (AFU_ORTHOLOGUE AFUA_3G09210)"/>
    <property type="match status" value="1"/>
</dbReference>
<keyword evidence="2" id="KW-0255">Endonuclease</keyword>
<dbReference type="OrthoDB" id="833328at2"/>
<dbReference type="InterPro" id="IPR036691">
    <property type="entry name" value="Endo/exonu/phosph_ase_sf"/>
</dbReference>
<dbReference type="Gene3D" id="3.60.10.10">
    <property type="entry name" value="Endonuclease/exonuclease/phosphatase"/>
    <property type="match status" value="1"/>
</dbReference>
<dbReference type="STRING" id="1763535.LPB072_06715"/>
<dbReference type="Pfam" id="PF03372">
    <property type="entry name" value="Exo_endo_phos"/>
    <property type="match status" value="1"/>
</dbReference>
<dbReference type="SUPFAM" id="SSF56219">
    <property type="entry name" value="DNase I-like"/>
    <property type="match status" value="1"/>
</dbReference>
<keyword evidence="4" id="KW-1185">Reference proteome</keyword>
<feature type="domain" description="Endonuclease/exonuclease/phosphatase" evidence="1">
    <location>
        <begin position="52"/>
        <end position="330"/>
    </location>
</feature>
<organism evidence="2 5">
    <name type="scientific">Hydrogenophaga crassostreae</name>
    <dbReference type="NCBI Taxonomy" id="1763535"/>
    <lineage>
        <taxon>Bacteria</taxon>
        <taxon>Pseudomonadati</taxon>
        <taxon>Pseudomonadota</taxon>
        <taxon>Betaproteobacteria</taxon>
        <taxon>Burkholderiales</taxon>
        <taxon>Comamonadaceae</taxon>
        <taxon>Hydrogenophaga</taxon>
    </lineage>
</organism>
<evidence type="ECO:0000313" key="2">
    <source>
        <dbReference type="EMBL" id="AOW12581.1"/>
    </source>
</evidence>
<protein>
    <submittedName>
        <fullName evidence="2">Endonuclease</fullName>
    </submittedName>
</protein>
<keyword evidence="2" id="KW-0378">Hydrolase</keyword>
<dbReference type="GO" id="GO:0004519">
    <property type="term" value="F:endonuclease activity"/>
    <property type="evidence" value="ECO:0007669"/>
    <property type="project" value="UniProtKB-KW"/>
</dbReference>